<evidence type="ECO:0000313" key="2">
    <source>
        <dbReference type="EMBL" id="ALB21712.1"/>
    </source>
</evidence>
<evidence type="ECO:0000313" key="3">
    <source>
        <dbReference type="EMBL" id="ALB22112.1"/>
    </source>
</evidence>
<name>A0A0K2L211_PISSA</name>
<dbReference type="InterPro" id="IPR012337">
    <property type="entry name" value="RNaseH-like_sf"/>
</dbReference>
<dbReference type="InterPro" id="IPR050900">
    <property type="entry name" value="Transposase_IS3/IS150/IS904"/>
</dbReference>
<dbReference type="EMBL" id="CP012508">
    <property type="protein sequence ID" value="ALB22112.1"/>
    <property type="molecule type" value="Genomic_DNA"/>
</dbReference>
<gene>
    <name evidence="4" type="ORF">KU39_1021</name>
    <name evidence="5" type="ORF">KU39_2207</name>
    <name evidence="6" type="ORF">KU39_2342</name>
    <name evidence="2" type="ORF">KU39_528</name>
    <name evidence="3" type="ORF">KU39_929</name>
</gene>
<feature type="domain" description="Integrase catalytic" evidence="1">
    <location>
        <begin position="109"/>
        <end position="268"/>
    </location>
</feature>
<dbReference type="Proteomes" id="UP000029558">
    <property type="component" value="Chromosome"/>
</dbReference>
<dbReference type="InterPro" id="IPR025948">
    <property type="entry name" value="HTH-like_dom"/>
</dbReference>
<evidence type="ECO:0000313" key="5">
    <source>
        <dbReference type="EMBL" id="ALB23387.1"/>
    </source>
</evidence>
<dbReference type="GO" id="GO:0003676">
    <property type="term" value="F:nucleic acid binding"/>
    <property type="evidence" value="ECO:0007669"/>
    <property type="project" value="InterPro"/>
</dbReference>
<evidence type="ECO:0000259" key="1">
    <source>
        <dbReference type="PROSITE" id="PS50994"/>
    </source>
</evidence>
<dbReference type="EMBL" id="CP012508">
    <property type="protein sequence ID" value="ALB23520.1"/>
    <property type="molecule type" value="Genomic_DNA"/>
</dbReference>
<dbReference type="GO" id="GO:0015074">
    <property type="term" value="P:DNA integration"/>
    <property type="evidence" value="ECO:0007669"/>
    <property type="project" value="InterPro"/>
</dbReference>
<dbReference type="InterPro" id="IPR036397">
    <property type="entry name" value="RNaseH_sf"/>
</dbReference>
<dbReference type="EMBL" id="CP012508">
    <property type="protein sequence ID" value="ALB23387.1"/>
    <property type="molecule type" value="Genomic_DNA"/>
</dbReference>
<dbReference type="EMBL" id="CP012508">
    <property type="protein sequence ID" value="ALB22204.1"/>
    <property type="molecule type" value="Genomic_DNA"/>
</dbReference>
<protein>
    <submittedName>
        <fullName evidence="2">Integrase</fullName>
    </submittedName>
</protein>
<organism evidence="2 7">
    <name type="scientific">Piscirickettsia salmonis</name>
    <dbReference type="NCBI Taxonomy" id="1238"/>
    <lineage>
        <taxon>Bacteria</taxon>
        <taxon>Pseudomonadati</taxon>
        <taxon>Pseudomonadota</taxon>
        <taxon>Gammaproteobacteria</taxon>
        <taxon>Thiotrichales</taxon>
        <taxon>Piscirickettsiaceae</taxon>
        <taxon>Piscirickettsia</taxon>
    </lineage>
</organism>
<sequence>MLVSPELKITVARQCELLSVERSGLYYKPVPKVDDTVMMNRIYDIWYKSPCFGYRRVTKVLRREGMRVNRKKVKRLMDLMGLKAIFPGPKTLLKGENHKIYDYLLDDLYIARPNHAWQVDITYIRTRKGFAYLTALIDVYSRYIVGWALSNTMEASFCLEALNQALEQGQPEIINSDQGRQFTGNGWISALKNRKIKVSMTGKGRCIDNVYIERFWRSIKHEKIKLCEFDDIHELEDLIAEYIHHYNHERPHQALGDFVPAEVFSGAKIIS</sequence>
<evidence type="ECO:0000313" key="6">
    <source>
        <dbReference type="EMBL" id="ALB23520.1"/>
    </source>
</evidence>
<dbReference type="Pfam" id="PF00665">
    <property type="entry name" value="rve"/>
    <property type="match status" value="1"/>
</dbReference>
<evidence type="ECO:0000313" key="4">
    <source>
        <dbReference type="EMBL" id="ALB22204.1"/>
    </source>
</evidence>
<dbReference type="InterPro" id="IPR048020">
    <property type="entry name" value="Transpos_IS3"/>
</dbReference>
<evidence type="ECO:0000313" key="7">
    <source>
        <dbReference type="Proteomes" id="UP000029558"/>
    </source>
</evidence>
<reference evidence="2" key="2">
    <citation type="submission" date="2015-08" db="EMBL/GenBank/DDBJ databases">
        <title>Complete genome sequence of Piscirickettsia salmonis strain PM32597B1.</title>
        <authorList>
            <person name="Bohle H."/>
            <person name="Henriquez P."/>
            <person name="Navas E."/>
            <person name="Grothusen H."/>
            <person name="Bustamante F."/>
            <person name="Bustos P."/>
            <person name="Bustos P."/>
            <person name="Mancilla M."/>
        </authorList>
    </citation>
    <scope>NUCLEOTIDE SEQUENCE</scope>
    <source>
        <strain evidence="2">PM32597B1</strain>
    </source>
</reference>
<dbReference type="Gene3D" id="3.30.420.10">
    <property type="entry name" value="Ribonuclease H-like superfamily/Ribonuclease H"/>
    <property type="match status" value="1"/>
</dbReference>
<reference evidence="2 7" key="1">
    <citation type="journal article" date="2014" name="Genome Announc.">
        <title>Comparative Genome Analysis of Two Isolates of the Fish Pathogen Piscirickettsia salmonis from Different Hosts Reveals Major Differences in Virulence-Associated Secretion Systems.</title>
        <authorList>
            <person name="Bohle H."/>
            <person name="Henriquez P."/>
            <person name="Grothusen H."/>
            <person name="Navas E."/>
            <person name="Sandoval A."/>
            <person name="Bustamante F."/>
            <person name="Bustos P."/>
            <person name="Mancilla M."/>
        </authorList>
    </citation>
    <scope>NUCLEOTIDE SEQUENCE [LARGE SCALE GENOMIC DNA]</scope>
    <source>
        <strain evidence="7">B1-32597</strain>
        <strain evidence="2">PM32597B1</strain>
    </source>
</reference>
<accession>A0A0K2L211</accession>
<proteinExistence type="predicted"/>
<dbReference type="Pfam" id="PF13276">
    <property type="entry name" value="HTH_21"/>
    <property type="match status" value="1"/>
</dbReference>
<dbReference type="SUPFAM" id="SSF53098">
    <property type="entry name" value="Ribonuclease H-like"/>
    <property type="match status" value="1"/>
</dbReference>
<dbReference type="Pfam" id="PF13333">
    <property type="entry name" value="rve_2"/>
    <property type="match status" value="1"/>
</dbReference>
<dbReference type="EMBL" id="CP012508">
    <property type="protein sequence ID" value="ALB21712.1"/>
    <property type="molecule type" value="Genomic_DNA"/>
</dbReference>
<dbReference type="InterPro" id="IPR001584">
    <property type="entry name" value="Integrase_cat-core"/>
</dbReference>
<dbReference type="PANTHER" id="PTHR46889">
    <property type="entry name" value="TRANSPOSASE INSF FOR INSERTION SEQUENCE IS3B-RELATED"/>
    <property type="match status" value="1"/>
</dbReference>
<dbReference type="PANTHER" id="PTHR46889:SF4">
    <property type="entry name" value="TRANSPOSASE INSO FOR INSERTION SEQUENCE ELEMENT IS911B-RELATED"/>
    <property type="match status" value="1"/>
</dbReference>
<dbReference type="NCBIfam" id="NF033516">
    <property type="entry name" value="transpos_IS3"/>
    <property type="match status" value="1"/>
</dbReference>
<dbReference type="AlphaFoldDB" id="A0A0K2L211"/>
<dbReference type="RefSeq" id="WP_036773754.1">
    <property type="nucleotide sequence ID" value="NZ_CP012508.1"/>
</dbReference>
<dbReference type="PROSITE" id="PS50994">
    <property type="entry name" value="INTEGRASE"/>
    <property type="match status" value="1"/>
</dbReference>